<dbReference type="InterPro" id="IPR039564">
    <property type="entry name" value="Peptidase_C39-like"/>
</dbReference>
<dbReference type="Gene3D" id="3.90.70.10">
    <property type="entry name" value="Cysteine proteinases"/>
    <property type="match status" value="1"/>
</dbReference>
<reference evidence="3 4" key="1">
    <citation type="journal article" date="2016" name="Nat. Commun.">
        <title>Thousands of microbial genomes shed light on interconnected biogeochemical processes in an aquifer system.</title>
        <authorList>
            <person name="Anantharaman K."/>
            <person name="Brown C.T."/>
            <person name="Hug L.A."/>
            <person name="Sharon I."/>
            <person name="Castelle C.J."/>
            <person name="Probst A.J."/>
            <person name="Thomas B.C."/>
            <person name="Singh A."/>
            <person name="Wilkins M.J."/>
            <person name="Karaoz U."/>
            <person name="Brodie E.L."/>
            <person name="Williams K.H."/>
            <person name="Hubbard S.S."/>
            <person name="Banfield J.F."/>
        </authorList>
    </citation>
    <scope>NUCLEOTIDE SEQUENCE [LARGE SCALE GENOMIC DNA]</scope>
</reference>
<dbReference type="InterPro" id="IPR019734">
    <property type="entry name" value="TPR_rpt"/>
</dbReference>
<proteinExistence type="predicted"/>
<dbReference type="Proteomes" id="UP000179113">
    <property type="component" value="Unassembled WGS sequence"/>
</dbReference>
<dbReference type="InterPro" id="IPR011990">
    <property type="entry name" value="TPR-like_helical_dom_sf"/>
</dbReference>
<dbReference type="AlphaFoldDB" id="A0A1F4WJJ4"/>
<evidence type="ECO:0000313" key="4">
    <source>
        <dbReference type="Proteomes" id="UP000179113"/>
    </source>
</evidence>
<comment type="caution">
    <text evidence="3">The sequence shown here is derived from an EMBL/GenBank/DDBJ whole genome shotgun (WGS) entry which is preliminary data.</text>
</comment>
<keyword evidence="1" id="KW-0802">TPR repeat</keyword>
<dbReference type="Pfam" id="PF13529">
    <property type="entry name" value="Peptidase_C39_2"/>
    <property type="match status" value="1"/>
</dbReference>
<dbReference type="PROSITE" id="PS50005">
    <property type="entry name" value="TPR"/>
    <property type="match status" value="1"/>
</dbReference>
<dbReference type="EMBL" id="MEWA01000019">
    <property type="protein sequence ID" value="OGC69592.1"/>
    <property type="molecule type" value="Genomic_DNA"/>
</dbReference>
<dbReference type="Pfam" id="PF13181">
    <property type="entry name" value="TPR_8"/>
    <property type="match status" value="1"/>
</dbReference>
<evidence type="ECO:0000259" key="2">
    <source>
        <dbReference type="Pfam" id="PF13529"/>
    </source>
</evidence>
<name>A0A1F4WJJ4_UNCKA</name>
<dbReference type="SUPFAM" id="SSF48452">
    <property type="entry name" value="TPR-like"/>
    <property type="match status" value="1"/>
</dbReference>
<feature type="domain" description="Peptidase C39-like" evidence="2">
    <location>
        <begin position="88"/>
        <end position="201"/>
    </location>
</feature>
<dbReference type="Gene3D" id="1.25.40.10">
    <property type="entry name" value="Tetratricopeptide repeat domain"/>
    <property type="match status" value="2"/>
</dbReference>
<feature type="repeat" description="TPR" evidence="1">
    <location>
        <begin position="341"/>
        <end position="374"/>
    </location>
</feature>
<organism evidence="3 4">
    <name type="scientific">candidate division WWE3 bacterium RIFOXYC1_FULL_39_7</name>
    <dbReference type="NCBI Taxonomy" id="1802643"/>
    <lineage>
        <taxon>Bacteria</taxon>
        <taxon>Katanobacteria</taxon>
    </lineage>
</organism>
<evidence type="ECO:0000313" key="3">
    <source>
        <dbReference type="EMBL" id="OGC69592.1"/>
    </source>
</evidence>
<evidence type="ECO:0000256" key="1">
    <source>
        <dbReference type="PROSITE-ProRule" id="PRU00339"/>
    </source>
</evidence>
<protein>
    <recommendedName>
        <fullName evidence="2">Peptidase C39-like domain-containing protein</fullName>
    </recommendedName>
</protein>
<gene>
    <name evidence="3" type="ORF">A2415_03390</name>
</gene>
<accession>A0A1F4WJJ4</accession>
<sequence>MKRYILLALIIIFGLGYYFKDTLLDYFIPDKQLINAKIDRLENKTSDIFSKIKETNKEQDELPTNQTSYDFTTMPSSRTLQVGSHAFQTFNNCGPASLSMALSYYDIKIDQLTLGQDLRPYQNARGDNDDKSVTLQEMASRAEKEGFIALHRPNGNMDLLQKFIAIDIPVITRTWLKENEDIGHFRVVKGYDKTRNILVQDDSLQGKDLEYTEDEFDVIWKKFNYEYLVLIPASKESLAREILGDNYEAATAWRNAVEMAQTELELNPDDIYARFNKSVALHNIGEYQKSVDEYEQVATRLSPRTLWYQIEPILSYYRIGEYDKVFEITNNILNNHNRAYSELYVVRGDIYYDQGDMIKAKEEYEKAVYYNKNLKLAQDAINKVK</sequence>